<protein>
    <recommendedName>
        <fullName evidence="6">Ion-translocating oxidoreductase complex subunit G</fullName>
        <ecNumber evidence="6">7.-.-.-</ecNumber>
    </recommendedName>
    <alternativeName>
        <fullName evidence="6">Rnf electron transport complex subunit G</fullName>
    </alternativeName>
</protein>
<dbReference type="Pfam" id="PF04205">
    <property type="entry name" value="FMN_bind"/>
    <property type="match status" value="1"/>
</dbReference>
<keyword evidence="5 6" id="KW-0249">Electron transport</keyword>
<comment type="cofactor">
    <cofactor evidence="6">
        <name>FMN</name>
        <dbReference type="ChEBI" id="CHEBI:58210"/>
    </cofactor>
</comment>
<dbReference type="AlphaFoldDB" id="A0A451D944"/>
<name>A0A451D944_9GAMM</name>
<dbReference type="PIRSF" id="PIRSF006091">
    <property type="entry name" value="E_trnsport_RnfG"/>
    <property type="match status" value="1"/>
</dbReference>
<keyword evidence="6 7" id="KW-0472">Membrane</keyword>
<feature type="transmembrane region" description="Helical" evidence="7">
    <location>
        <begin position="12"/>
        <end position="30"/>
    </location>
</feature>
<dbReference type="SMART" id="SM00900">
    <property type="entry name" value="FMN_bind"/>
    <property type="match status" value="1"/>
</dbReference>
<evidence type="ECO:0000256" key="5">
    <source>
        <dbReference type="ARBA" id="ARBA00022982"/>
    </source>
</evidence>
<organism evidence="9 10">
    <name type="scientific">Candidatus Erwinia haradaeae</name>
    <dbReference type="NCBI Taxonomy" id="1922217"/>
    <lineage>
        <taxon>Bacteria</taxon>
        <taxon>Pseudomonadati</taxon>
        <taxon>Pseudomonadota</taxon>
        <taxon>Gammaproteobacteria</taxon>
        <taxon>Enterobacterales</taxon>
        <taxon>Erwiniaceae</taxon>
        <taxon>Erwinia</taxon>
    </lineage>
</organism>
<accession>A0A451D944</accession>
<dbReference type="NCBIfam" id="TIGR01947">
    <property type="entry name" value="rnfG"/>
    <property type="match status" value="1"/>
</dbReference>
<comment type="similarity">
    <text evidence="6">Belongs to the RnfG family.</text>
</comment>
<dbReference type="InterPro" id="IPR010209">
    <property type="entry name" value="Ion_transpt_RnfG/RsxG"/>
</dbReference>
<keyword evidence="4 6" id="KW-0288">FMN</keyword>
<keyword evidence="1 6" id="KW-0813">Transport</keyword>
<keyword evidence="3 6" id="KW-0285">Flavoprotein</keyword>
<proteinExistence type="inferred from homology"/>
<keyword evidence="6" id="KW-1278">Translocase</keyword>
<comment type="function">
    <text evidence="6">Part of a membrane-bound complex that couples electron transfer with translocation of ions across the membrane.</text>
</comment>
<keyword evidence="6 7" id="KW-1133">Transmembrane helix</keyword>
<evidence type="ECO:0000256" key="4">
    <source>
        <dbReference type="ARBA" id="ARBA00022643"/>
    </source>
</evidence>
<dbReference type="PANTHER" id="PTHR36118">
    <property type="entry name" value="ION-TRANSLOCATING OXIDOREDUCTASE COMPLEX SUBUNIT G"/>
    <property type="match status" value="1"/>
</dbReference>
<evidence type="ECO:0000256" key="2">
    <source>
        <dbReference type="ARBA" id="ARBA00022553"/>
    </source>
</evidence>
<dbReference type="EC" id="7.-.-.-" evidence="6"/>
<dbReference type="RefSeq" id="WP_157988223.1">
    <property type="nucleotide sequence ID" value="NZ_LR217715.1"/>
</dbReference>
<dbReference type="HAMAP" id="MF_00479">
    <property type="entry name" value="RsxG_RnfG"/>
    <property type="match status" value="1"/>
</dbReference>
<gene>
    <name evidence="9" type="primary">rsxG</name>
    <name evidence="6" type="synonym">rnfG</name>
    <name evidence="9" type="ORF">ERCIKOCA2762_033</name>
</gene>
<keyword evidence="9" id="KW-0560">Oxidoreductase</keyword>
<feature type="domain" description="FMN-binding" evidence="8">
    <location>
        <begin position="100"/>
        <end position="192"/>
    </location>
</feature>
<evidence type="ECO:0000256" key="6">
    <source>
        <dbReference type="HAMAP-Rule" id="MF_00479"/>
    </source>
</evidence>
<reference evidence="9 10" key="1">
    <citation type="submission" date="2019-02" db="EMBL/GenBank/DDBJ databases">
        <authorList>
            <person name="Manzano-Marin A."/>
            <person name="Manzano-Marin A."/>
        </authorList>
    </citation>
    <scope>NUCLEOTIDE SEQUENCE [LARGE SCALE GENOMIC DNA]</scope>
    <source>
        <strain evidence="9 10">ErCikochiana</strain>
    </source>
</reference>
<sequence length="210" mass="23261">MLDVIKKNGVTLAIFAAITTGLTAMIHVITQPEIELQTELKQQKLLDEVLPPILYNNNIQSSCYSVCNPALGDTRKHRLYIAKKNDKPIAAAIETTAPDGYSGSIQIIVGATFDGFVYGTRIVEHHETPGLGDKIELRLSNWIESFHNKKIINGHTEKFAVKKDGGDFDQFTGATITPRAVVNAVKRTVLYIQTLPKELSVLPLYEITEK</sequence>
<evidence type="ECO:0000256" key="7">
    <source>
        <dbReference type="SAM" id="Phobius"/>
    </source>
</evidence>
<keyword evidence="6" id="KW-0997">Cell inner membrane</keyword>
<keyword evidence="6" id="KW-1003">Cell membrane</keyword>
<keyword evidence="2 6" id="KW-0597">Phosphoprotein</keyword>
<dbReference type="InterPro" id="IPR007329">
    <property type="entry name" value="FMN-bd"/>
</dbReference>
<dbReference type="NCBIfam" id="NF002519">
    <property type="entry name" value="PRK01908.1"/>
    <property type="match status" value="1"/>
</dbReference>
<evidence type="ECO:0000313" key="10">
    <source>
        <dbReference type="Proteomes" id="UP000294368"/>
    </source>
</evidence>
<feature type="modified residue" description="FMN phosphoryl threonine" evidence="6">
    <location>
        <position position="175"/>
    </location>
</feature>
<dbReference type="GO" id="GO:0005886">
    <property type="term" value="C:plasma membrane"/>
    <property type="evidence" value="ECO:0007669"/>
    <property type="project" value="UniProtKB-SubCell"/>
</dbReference>
<dbReference type="GO" id="GO:0016491">
    <property type="term" value="F:oxidoreductase activity"/>
    <property type="evidence" value="ECO:0007669"/>
    <property type="project" value="UniProtKB-KW"/>
</dbReference>
<dbReference type="GO" id="GO:0022900">
    <property type="term" value="P:electron transport chain"/>
    <property type="evidence" value="ECO:0007669"/>
    <property type="project" value="UniProtKB-UniRule"/>
</dbReference>
<evidence type="ECO:0000313" key="9">
    <source>
        <dbReference type="EMBL" id="VFP82785.1"/>
    </source>
</evidence>
<dbReference type="Proteomes" id="UP000294368">
    <property type="component" value="Chromosome"/>
</dbReference>
<evidence type="ECO:0000256" key="1">
    <source>
        <dbReference type="ARBA" id="ARBA00022448"/>
    </source>
</evidence>
<comment type="subcellular location">
    <subcellularLocation>
        <location evidence="6">Cell inner membrane</location>
        <topology evidence="6">Single-pass membrane protein</topology>
    </subcellularLocation>
</comment>
<dbReference type="OrthoDB" id="9784165at2"/>
<dbReference type="GO" id="GO:0010181">
    <property type="term" value="F:FMN binding"/>
    <property type="evidence" value="ECO:0007669"/>
    <property type="project" value="InterPro"/>
</dbReference>
<comment type="subunit">
    <text evidence="6">The complex is composed of six subunits: RnfA, RnfB, RnfC, RnfD, RnfE and RnfG.</text>
</comment>
<dbReference type="PANTHER" id="PTHR36118:SF1">
    <property type="entry name" value="ION-TRANSLOCATING OXIDOREDUCTASE COMPLEX SUBUNIT G"/>
    <property type="match status" value="1"/>
</dbReference>
<dbReference type="EMBL" id="LR217715">
    <property type="protein sequence ID" value="VFP82785.1"/>
    <property type="molecule type" value="Genomic_DNA"/>
</dbReference>
<dbReference type="GO" id="GO:0009055">
    <property type="term" value="F:electron transfer activity"/>
    <property type="evidence" value="ECO:0007669"/>
    <property type="project" value="InterPro"/>
</dbReference>
<keyword evidence="6 7" id="KW-0812">Transmembrane</keyword>
<evidence type="ECO:0000256" key="3">
    <source>
        <dbReference type="ARBA" id="ARBA00022630"/>
    </source>
</evidence>
<evidence type="ECO:0000259" key="8">
    <source>
        <dbReference type="SMART" id="SM00900"/>
    </source>
</evidence>